<evidence type="ECO:0000256" key="2">
    <source>
        <dbReference type="ARBA" id="ARBA00023125"/>
    </source>
</evidence>
<keyword evidence="1" id="KW-0805">Transcription regulation</keyword>
<reference evidence="5 6" key="1">
    <citation type="submission" date="2020-07" db="EMBL/GenBank/DDBJ databases">
        <title>Sequencing the genomes of 1000 actinobacteria strains.</title>
        <authorList>
            <person name="Klenk H.-P."/>
        </authorList>
    </citation>
    <scope>NUCLEOTIDE SEQUENCE [LARGE SCALE GENOMIC DNA]</scope>
    <source>
        <strain evidence="5 6">DSM 26341</strain>
    </source>
</reference>
<dbReference type="Proteomes" id="UP000539111">
    <property type="component" value="Unassembled WGS sequence"/>
</dbReference>
<dbReference type="GO" id="GO:0000976">
    <property type="term" value="F:transcription cis-regulatory region binding"/>
    <property type="evidence" value="ECO:0007669"/>
    <property type="project" value="TreeGrafter"/>
</dbReference>
<organism evidence="5 6">
    <name type="scientific">Spelaeicoccus albus</name>
    <dbReference type="NCBI Taxonomy" id="1280376"/>
    <lineage>
        <taxon>Bacteria</taxon>
        <taxon>Bacillati</taxon>
        <taxon>Actinomycetota</taxon>
        <taxon>Actinomycetes</taxon>
        <taxon>Micrococcales</taxon>
        <taxon>Brevibacteriaceae</taxon>
        <taxon>Spelaeicoccus</taxon>
    </lineage>
</organism>
<accession>A0A7Z0ACI7</accession>
<evidence type="ECO:0000259" key="4">
    <source>
        <dbReference type="PROSITE" id="PS50932"/>
    </source>
</evidence>
<keyword evidence="3" id="KW-0804">Transcription</keyword>
<dbReference type="EMBL" id="JACBZP010000001">
    <property type="protein sequence ID" value="NYI66711.1"/>
    <property type="molecule type" value="Genomic_DNA"/>
</dbReference>
<dbReference type="InterPro" id="IPR046335">
    <property type="entry name" value="LacI/GalR-like_sensor"/>
</dbReference>
<evidence type="ECO:0000313" key="6">
    <source>
        <dbReference type="Proteomes" id="UP000539111"/>
    </source>
</evidence>
<dbReference type="SUPFAM" id="SSF47413">
    <property type="entry name" value="lambda repressor-like DNA-binding domains"/>
    <property type="match status" value="1"/>
</dbReference>
<dbReference type="InterPro" id="IPR000843">
    <property type="entry name" value="HTH_LacI"/>
</dbReference>
<dbReference type="InterPro" id="IPR010982">
    <property type="entry name" value="Lambda_DNA-bd_dom_sf"/>
</dbReference>
<gene>
    <name evidence="5" type="ORF">BJY26_001017</name>
</gene>
<dbReference type="Gene3D" id="3.40.50.2300">
    <property type="match status" value="2"/>
</dbReference>
<evidence type="ECO:0000256" key="3">
    <source>
        <dbReference type="ARBA" id="ARBA00023163"/>
    </source>
</evidence>
<dbReference type="InterPro" id="IPR028082">
    <property type="entry name" value="Peripla_BP_I"/>
</dbReference>
<evidence type="ECO:0000313" key="5">
    <source>
        <dbReference type="EMBL" id="NYI66711.1"/>
    </source>
</evidence>
<dbReference type="CDD" id="cd06267">
    <property type="entry name" value="PBP1_LacI_sugar_binding-like"/>
    <property type="match status" value="1"/>
</dbReference>
<evidence type="ECO:0000256" key="1">
    <source>
        <dbReference type="ARBA" id="ARBA00023015"/>
    </source>
</evidence>
<protein>
    <submittedName>
        <fullName evidence="5">LacI family transcriptional regulator</fullName>
    </submittedName>
</protein>
<feature type="domain" description="HTH lacI-type" evidence="4">
    <location>
        <begin position="4"/>
        <end position="59"/>
    </location>
</feature>
<keyword evidence="2" id="KW-0238">DNA-binding</keyword>
<keyword evidence="6" id="KW-1185">Reference proteome</keyword>
<dbReference type="RefSeq" id="WP_179429790.1">
    <property type="nucleotide sequence ID" value="NZ_JAJTWV010000059.1"/>
</dbReference>
<proteinExistence type="predicted"/>
<dbReference type="CDD" id="cd01392">
    <property type="entry name" value="HTH_LacI"/>
    <property type="match status" value="1"/>
</dbReference>
<dbReference type="Pfam" id="PF00356">
    <property type="entry name" value="LacI"/>
    <property type="match status" value="1"/>
</dbReference>
<sequence>MAAVTLSQVAHAAGVSQATASRVLNGSTRVPGEDVAERVRSTAERLGYVANAQAQALARSSTRLLGLVVQDIADPYFSSIARGVQAASRELQRQVLLASSERDLTLQLESVLALIAHRADAIIMAGSLWDEESVGNLRHALSGYADNGGRVATIGQPIGVGRTVEPANSDGAAELADALVDAGHSRFAIICGPAEMRTSKDRVRGFTASLTRHGFRPEAIVSADFSRDGGFDAAGRLIEETNLPGSGGAPLCVFAASDVMAIGAIAGWRARGIGVPRDVAVAGFDDIPTLRDHTPHLTSVELPLEWMGRQAARLALSGSESGAANDVIGEAAVRLRESTSLAVNSGRHGRRE</sequence>
<dbReference type="PANTHER" id="PTHR30146:SF153">
    <property type="entry name" value="LACTOSE OPERON REPRESSOR"/>
    <property type="match status" value="1"/>
</dbReference>
<dbReference type="PANTHER" id="PTHR30146">
    <property type="entry name" value="LACI-RELATED TRANSCRIPTIONAL REPRESSOR"/>
    <property type="match status" value="1"/>
</dbReference>
<dbReference type="SUPFAM" id="SSF53822">
    <property type="entry name" value="Periplasmic binding protein-like I"/>
    <property type="match status" value="1"/>
</dbReference>
<dbReference type="SMART" id="SM00354">
    <property type="entry name" value="HTH_LACI"/>
    <property type="match status" value="1"/>
</dbReference>
<dbReference type="PROSITE" id="PS50932">
    <property type="entry name" value="HTH_LACI_2"/>
    <property type="match status" value="1"/>
</dbReference>
<comment type="caution">
    <text evidence="5">The sequence shown here is derived from an EMBL/GenBank/DDBJ whole genome shotgun (WGS) entry which is preliminary data.</text>
</comment>
<dbReference type="AlphaFoldDB" id="A0A7Z0ACI7"/>
<dbReference type="Pfam" id="PF13377">
    <property type="entry name" value="Peripla_BP_3"/>
    <property type="match status" value="1"/>
</dbReference>
<dbReference type="Gene3D" id="1.10.260.40">
    <property type="entry name" value="lambda repressor-like DNA-binding domains"/>
    <property type="match status" value="1"/>
</dbReference>
<name>A0A7Z0ACI7_9MICO</name>
<dbReference type="GO" id="GO:0003700">
    <property type="term" value="F:DNA-binding transcription factor activity"/>
    <property type="evidence" value="ECO:0007669"/>
    <property type="project" value="TreeGrafter"/>
</dbReference>